<dbReference type="PANTHER" id="PTHR33179:SF10">
    <property type="entry name" value="OS02G0753700 PROTEIN"/>
    <property type="match status" value="1"/>
</dbReference>
<accession>A0A5J9UZS8</accession>
<dbReference type="EMBL" id="RWGY01000011">
    <property type="protein sequence ID" value="TVU28548.1"/>
    <property type="molecule type" value="Genomic_DNA"/>
</dbReference>
<dbReference type="OrthoDB" id="682662at2759"/>
<feature type="region of interest" description="Disordered" evidence="1">
    <location>
        <begin position="119"/>
        <end position="143"/>
    </location>
</feature>
<dbReference type="Proteomes" id="UP000324897">
    <property type="component" value="Chromosome 1"/>
</dbReference>
<evidence type="ECO:0000313" key="5">
    <source>
        <dbReference type="Proteomes" id="UP000324897"/>
    </source>
</evidence>
<gene>
    <name evidence="3" type="ORF">EJB05_20070</name>
    <name evidence="4" type="ORF">EJB05_20082</name>
</gene>
<dbReference type="PANTHER" id="PTHR33179">
    <property type="entry name" value="VQ MOTIF-CONTAINING PROTEIN"/>
    <property type="match status" value="1"/>
</dbReference>
<evidence type="ECO:0000256" key="1">
    <source>
        <dbReference type="SAM" id="MobiDB-lite"/>
    </source>
</evidence>
<comment type="caution">
    <text evidence="4">The sequence shown here is derived from an EMBL/GenBank/DDBJ whole genome shotgun (WGS) entry which is preliminary data.</text>
</comment>
<dbReference type="Pfam" id="PF05678">
    <property type="entry name" value="VQ"/>
    <property type="match status" value="1"/>
</dbReference>
<dbReference type="AlphaFoldDB" id="A0A5J9UZS8"/>
<dbReference type="InterPro" id="IPR039609">
    <property type="entry name" value="VQ_15/22"/>
</dbReference>
<feature type="compositionally biased region" description="Low complexity" evidence="1">
    <location>
        <begin position="129"/>
        <end position="140"/>
    </location>
</feature>
<feature type="domain" description="VQ" evidence="2">
    <location>
        <begin position="68"/>
        <end position="94"/>
    </location>
</feature>
<evidence type="ECO:0000259" key="2">
    <source>
        <dbReference type="Pfam" id="PF05678"/>
    </source>
</evidence>
<protein>
    <recommendedName>
        <fullName evidence="2">VQ domain-containing protein</fullName>
    </recommendedName>
</protein>
<keyword evidence="5" id="KW-1185">Reference proteome</keyword>
<evidence type="ECO:0000313" key="3">
    <source>
        <dbReference type="EMBL" id="TVU28548.1"/>
    </source>
</evidence>
<feature type="compositionally biased region" description="Basic residues" evidence="1">
    <location>
        <begin position="54"/>
        <end position="67"/>
    </location>
</feature>
<dbReference type="Gramene" id="TVU28560">
    <property type="protein sequence ID" value="TVU28560"/>
    <property type="gene ID" value="EJB05_20082"/>
</dbReference>
<dbReference type="EMBL" id="RWGY01000011">
    <property type="protein sequence ID" value="TVU28560.1"/>
    <property type="molecule type" value="Genomic_DNA"/>
</dbReference>
<evidence type="ECO:0000313" key="4">
    <source>
        <dbReference type="EMBL" id="TVU28560.1"/>
    </source>
</evidence>
<reference evidence="4 5" key="1">
    <citation type="journal article" date="2019" name="Sci. Rep.">
        <title>A high-quality genome of Eragrostis curvula grass provides insights into Poaceae evolution and supports new strategies to enhance forage quality.</title>
        <authorList>
            <person name="Carballo J."/>
            <person name="Santos B.A.C.M."/>
            <person name="Zappacosta D."/>
            <person name="Garbus I."/>
            <person name="Selva J.P."/>
            <person name="Gallo C.A."/>
            <person name="Diaz A."/>
            <person name="Albertini E."/>
            <person name="Caccamo M."/>
            <person name="Echenique V."/>
        </authorList>
    </citation>
    <scope>NUCLEOTIDE SEQUENCE [LARGE SCALE GENOMIC DNA]</scope>
    <source>
        <strain evidence="5">cv. Victoria</strain>
        <tissue evidence="4">Leaf</tissue>
    </source>
</reference>
<feature type="compositionally biased region" description="Gly residues" evidence="1">
    <location>
        <begin position="119"/>
        <end position="128"/>
    </location>
</feature>
<organism evidence="4 5">
    <name type="scientific">Eragrostis curvula</name>
    <name type="common">weeping love grass</name>
    <dbReference type="NCBI Taxonomy" id="38414"/>
    <lineage>
        <taxon>Eukaryota</taxon>
        <taxon>Viridiplantae</taxon>
        <taxon>Streptophyta</taxon>
        <taxon>Embryophyta</taxon>
        <taxon>Tracheophyta</taxon>
        <taxon>Spermatophyta</taxon>
        <taxon>Magnoliopsida</taxon>
        <taxon>Liliopsida</taxon>
        <taxon>Poales</taxon>
        <taxon>Poaceae</taxon>
        <taxon>PACMAD clade</taxon>
        <taxon>Chloridoideae</taxon>
        <taxon>Eragrostideae</taxon>
        <taxon>Eragrostidinae</taxon>
        <taxon>Eragrostis</taxon>
    </lineage>
</organism>
<dbReference type="Gramene" id="TVU28548">
    <property type="protein sequence ID" value="TVU28548"/>
    <property type="gene ID" value="EJB05_20070"/>
</dbReference>
<feature type="region of interest" description="Disordered" evidence="1">
    <location>
        <begin position="37"/>
        <end position="71"/>
    </location>
</feature>
<proteinExistence type="predicted"/>
<name>A0A5J9UZS8_9POAL</name>
<dbReference type="InterPro" id="IPR008889">
    <property type="entry name" value="VQ"/>
</dbReference>
<sequence>MYSCEQDPHTAARTTLHNTSYLQPCAAARSLQLSANHQPGRVDPVAAAGAQQPRRAKKKHAVRRASRRSSTTVVATDVSNFRAMVQELTGFPPAAIFRPLPRRVHAVSNPFVVAAAGQGISGGDGRGQGSATTNTSAGSSLCPDAPAVQPVMAQLPQWAPHGVFDGLSDIGSPVFDSWSDISIE</sequence>
<feature type="non-terminal residue" evidence="4">
    <location>
        <position position="1"/>
    </location>
</feature>